<dbReference type="SUPFAM" id="SSF54106">
    <property type="entry name" value="LysM domain"/>
    <property type="match status" value="2"/>
</dbReference>
<sequence length="930" mass="99633">MGNFQLKLVLLLFTVCAALSTLSTAQDFKCSAQTAARCQALVGYLPPNKTTISEIQSLFTVKNLRSILGANNFPPGTPRNFSVPAQKPIKVPIHCICSNGTGVSDKVPVYTVKKDDGLDFIARTIFGQLLKYQKIVEANNISNPDLIQIGQNLTIPLPCSCDDVDNAKVVHYAHVVEEGSSFELIAQKFGTDRETLMKLNGIDDDSKLIAGEPLDVPLKACNSSIKADSFDNYLRVANGTYTFTANSCVKCQCDATNNWTLQCEPSQFQPSSPNSRWKTCPSMLCGDSESLSIGNTTTSNNCNRTTCEYAGYNNLSILTTLNSLSTCPSCQESGGWKNTLRLDSDLCLNGGGRLCSGVGSRNRLWNTVAKANASRFSLQQSRIGDGCAAFDSSCRLSLERSNCVSSLLTRRRKHNFPVVYDQLNSDCSVESLDTETRLVLGEENGFTNSNKEHSEMRGVTVSESHALVEKSEVASKSHTQDAKNELIVLTLPAIAGQVIDPLAQLMETAYVGRLGSVELASAGVSISIFNIVSKLFNIPLLSVATSFVAEDIAKNLTKDLAAGLEGNGKPPNGTTERKQLSSVSTALLLAVGIGIFEAAALSLASGPFLNLMGVPSASAMHGPAKKFLMLRALGSPAFVVSLALQGIFRGFKDTKTPVLCLGKYWQLISCILVSHTYIFLSTGYIVAVTMIWFLNKKVVLMPPKMGALQFGDYVKSGGFLLGRTLAVLITMTLGTSMAARQGSDAMAAHQICMQVWLAVSLLTDALAASGQALIASYVSKGDFKTVREITKFVLKIGVLTGVSLATILGLSFGSLAPLFTKDPKVLGIVGTGVLFVSASQPINALAFIFDGLHYGVSDFRYAACSMMLVGAMSSTFLLYAPRATGLPGVWAGLTLFMGLRTVAGFVRLLSKSGPWWFLHTDLEGAKVGGY</sequence>
<keyword evidence="4 6" id="KW-1133">Transmembrane helix</keyword>
<comment type="similarity">
    <text evidence="2 6">Belongs to the multi antimicrobial extrusion (MATE) (TC 2.A.66.1) family.</text>
</comment>
<dbReference type="AlphaFoldDB" id="A0AAP0LK97"/>
<feature type="transmembrane region" description="Helical" evidence="6">
    <location>
        <begin position="753"/>
        <end position="775"/>
    </location>
</feature>
<dbReference type="Gene3D" id="3.10.350.10">
    <property type="entry name" value="LysM domain"/>
    <property type="match status" value="2"/>
</dbReference>
<evidence type="ECO:0000256" key="3">
    <source>
        <dbReference type="ARBA" id="ARBA00022692"/>
    </source>
</evidence>
<accession>A0AAP0LK97</accession>
<dbReference type="GO" id="GO:0015297">
    <property type="term" value="F:antiporter activity"/>
    <property type="evidence" value="ECO:0007669"/>
    <property type="project" value="InterPro"/>
</dbReference>
<feature type="chain" id="PRO_5042907171" description="Protein DETOXIFICATION" evidence="7">
    <location>
        <begin position="26"/>
        <end position="930"/>
    </location>
</feature>
<feature type="transmembrane region" description="Helical" evidence="6">
    <location>
        <begin position="713"/>
        <end position="733"/>
    </location>
</feature>
<dbReference type="GO" id="GO:0016020">
    <property type="term" value="C:membrane"/>
    <property type="evidence" value="ECO:0007669"/>
    <property type="project" value="UniProtKB-SubCell"/>
</dbReference>
<keyword evidence="5 6" id="KW-0472">Membrane</keyword>
<evidence type="ECO:0000256" key="6">
    <source>
        <dbReference type="RuleBase" id="RU004914"/>
    </source>
</evidence>
<organism evidence="9 10">
    <name type="scientific">Citrus x changshan-huyou</name>
    <dbReference type="NCBI Taxonomy" id="2935761"/>
    <lineage>
        <taxon>Eukaryota</taxon>
        <taxon>Viridiplantae</taxon>
        <taxon>Streptophyta</taxon>
        <taxon>Embryophyta</taxon>
        <taxon>Tracheophyta</taxon>
        <taxon>Spermatophyta</taxon>
        <taxon>Magnoliopsida</taxon>
        <taxon>eudicotyledons</taxon>
        <taxon>Gunneridae</taxon>
        <taxon>Pentapetalae</taxon>
        <taxon>rosids</taxon>
        <taxon>malvids</taxon>
        <taxon>Sapindales</taxon>
        <taxon>Rutaceae</taxon>
        <taxon>Aurantioideae</taxon>
        <taxon>Citrus</taxon>
    </lineage>
</organism>
<dbReference type="InterPro" id="IPR002528">
    <property type="entry name" value="MATE_fam"/>
</dbReference>
<dbReference type="EMBL" id="JBCGBO010000025">
    <property type="protein sequence ID" value="KAK9176385.1"/>
    <property type="molecule type" value="Genomic_DNA"/>
</dbReference>
<dbReference type="NCBIfam" id="TIGR00797">
    <property type="entry name" value="matE"/>
    <property type="match status" value="1"/>
</dbReference>
<feature type="transmembrane region" description="Helical" evidence="6">
    <location>
        <begin position="825"/>
        <end position="849"/>
    </location>
</feature>
<dbReference type="GO" id="GO:0042910">
    <property type="term" value="F:xenobiotic transmembrane transporter activity"/>
    <property type="evidence" value="ECO:0007669"/>
    <property type="project" value="InterPro"/>
</dbReference>
<dbReference type="InterPro" id="IPR036779">
    <property type="entry name" value="LysM_dom_sf"/>
</dbReference>
<evidence type="ECO:0000256" key="2">
    <source>
        <dbReference type="ARBA" id="ARBA00010199"/>
    </source>
</evidence>
<dbReference type="Proteomes" id="UP001428341">
    <property type="component" value="Unassembled WGS sequence"/>
</dbReference>
<keyword evidence="3 6" id="KW-0812">Transmembrane</keyword>
<feature type="transmembrane region" description="Helical" evidence="6">
    <location>
        <begin position="887"/>
        <end position="909"/>
    </location>
</feature>
<dbReference type="InterPro" id="IPR018392">
    <property type="entry name" value="LysM"/>
</dbReference>
<feature type="domain" description="LysM" evidence="8">
    <location>
        <begin position="108"/>
        <end position="155"/>
    </location>
</feature>
<protein>
    <recommendedName>
        <fullName evidence="6">Protein DETOXIFICATION</fullName>
    </recommendedName>
    <alternativeName>
        <fullName evidence="6">Multidrug and toxic compound extrusion protein</fullName>
    </alternativeName>
</protein>
<evidence type="ECO:0000256" key="5">
    <source>
        <dbReference type="ARBA" id="ARBA00023136"/>
    </source>
</evidence>
<evidence type="ECO:0000313" key="9">
    <source>
        <dbReference type="EMBL" id="KAK9176385.1"/>
    </source>
</evidence>
<dbReference type="SMART" id="SM00257">
    <property type="entry name" value="LysM"/>
    <property type="match status" value="2"/>
</dbReference>
<feature type="transmembrane region" description="Helical" evidence="6">
    <location>
        <begin position="664"/>
        <end position="693"/>
    </location>
</feature>
<dbReference type="Pfam" id="PF01476">
    <property type="entry name" value="LysM"/>
    <property type="match status" value="2"/>
</dbReference>
<dbReference type="Pfam" id="PF01554">
    <property type="entry name" value="MatE"/>
    <property type="match status" value="2"/>
</dbReference>
<dbReference type="CDD" id="cd00118">
    <property type="entry name" value="LysM"/>
    <property type="match status" value="2"/>
</dbReference>
<evidence type="ECO:0000256" key="7">
    <source>
        <dbReference type="SAM" id="SignalP"/>
    </source>
</evidence>
<feature type="domain" description="LysM" evidence="8">
    <location>
        <begin position="172"/>
        <end position="216"/>
    </location>
</feature>
<comment type="caution">
    <text evidence="6">Lacks conserved residue(s) required for the propagation of feature annotation.</text>
</comment>
<dbReference type="GO" id="GO:0009507">
    <property type="term" value="C:chloroplast"/>
    <property type="evidence" value="ECO:0007669"/>
    <property type="project" value="TreeGrafter"/>
</dbReference>
<name>A0AAP0LK97_9ROSI</name>
<dbReference type="PANTHER" id="PTHR42893">
    <property type="entry name" value="PROTEIN DETOXIFICATION 44, CHLOROPLASTIC-RELATED"/>
    <property type="match status" value="1"/>
</dbReference>
<feature type="transmembrane region" description="Helical" evidence="6">
    <location>
        <begin position="861"/>
        <end position="881"/>
    </location>
</feature>
<feature type="transmembrane region" description="Helical" evidence="6">
    <location>
        <begin position="586"/>
        <end position="609"/>
    </location>
</feature>
<proteinExistence type="inferred from homology"/>
<evidence type="ECO:0000259" key="8">
    <source>
        <dbReference type="PROSITE" id="PS51782"/>
    </source>
</evidence>
<evidence type="ECO:0000256" key="1">
    <source>
        <dbReference type="ARBA" id="ARBA00004141"/>
    </source>
</evidence>
<evidence type="ECO:0000313" key="10">
    <source>
        <dbReference type="Proteomes" id="UP001428341"/>
    </source>
</evidence>
<gene>
    <name evidence="9" type="ORF">WN944_028402</name>
</gene>
<feature type="signal peptide" evidence="7">
    <location>
        <begin position="1"/>
        <end position="25"/>
    </location>
</feature>
<feature type="transmembrane region" description="Helical" evidence="6">
    <location>
        <begin position="796"/>
        <end position="819"/>
    </location>
</feature>
<evidence type="ECO:0000256" key="4">
    <source>
        <dbReference type="ARBA" id="ARBA00022989"/>
    </source>
</evidence>
<dbReference type="InterPro" id="IPR044644">
    <property type="entry name" value="DinF-like"/>
</dbReference>
<dbReference type="PROSITE" id="PS51782">
    <property type="entry name" value="LYSM"/>
    <property type="match status" value="2"/>
</dbReference>
<keyword evidence="10" id="KW-1185">Reference proteome</keyword>
<dbReference type="CDD" id="cd13136">
    <property type="entry name" value="MATE_DinF_like"/>
    <property type="match status" value="1"/>
</dbReference>
<keyword evidence="7" id="KW-0732">Signal</keyword>
<comment type="subcellular location">
    <subcellularLocation>
        <location evidence="1">Membrane</location>
        <topology evidence="1">Multi-pass membrane protein</topology>
    </subcellularLocation>
</comment>
<dbReference type="PANTHER" id="PTHR42893:SF45">
    <property type="entry name" value="PROTEIN DETOXIFICATION 45, CHLOROPLASTIC"/>
    <property type="match status" value="1"/>
</dbReference>
<comment type="caution">
    <text evidence="9">The sequence shown here is derived from an EMBL/GenBank/DDBJ whole genome shotgun (WGS) entry which is preliminary data.</text>
</comment>
<reference evidence="9 10" key="1">
    <citation type="submission" date="2024-05" db="EMBL/GenBank/DDBJ databases">
        <title>Haplotype-resolved chromosome-level genome assembly of Huyou (Citrus changshanensis).</title>
        <authorList>
            <person name="Miao C."/>
            <person name="Chen W."/>
            <person name="Wu Y."/>
            <person name="Wang L."/>
            <person name="Zhao S."/>
            <person name="Grierson D."/>
            <person name="Xu C."/>
            <person name="Chen K."/>
        </authorList>
    </citation>
    <scope>NUCLEOTIDE SEQUENCE [LARGE SCALE GENOMIC DNA]</scope>
    <source>
        <strain evidence="9">01-14</strain>
        <tissue evidence="9">Leaf</tissue>
    </source>
</reference>
<feature type="transmembrane region" description="Helical" evidence="6">
    <location>
        <begin position="630"/>
        <end position="648"/>
    </location>
</feature>